<dbReference type="WBParaSite" id="PDA_v2.g22527.t1">
    <property type="protein sequence ID" value="PDA_v2.g22527.t1"/>
    <property type="gene ID" value="PDA_v2.g22527"/>
</dbReference>
<evidence type="ECO:0000256" key="1">
    <source>
        <dbReference type="SAM" id="MobiDB-lite"/>
    </source>
</evidence>
<protein>
    <submittedName>
        <fullName evidence="3">Uncharacterized protein</fullName>
    </submittedName>
</protein>
<feature type="region of interest" description="Disordered" evidence="1">
    <location>
        <begin position="204"/>
        <end position="227"/>
    </location>
</feature>
<organism evidence="2 3">
    <name type="scientific">Panagrolaimus davidi</name>
    <dbReference type="NCBI Taxonomy" id="227884"/>
    <lineage>
        <taxon>Eukaryota</taxon>
        <taxon>Metazoa</taxon>
        <taxon>Ecdysozoa</taxon>
        <taxon>Nematoda</taxon>
        <taxon>Chromadorea</taxon>
        <taxon>Rhabditida</taxon>
        <taxon>Tylenchina</taxon>
        <taxon>Panagrolaimomorpha</taxon>
        <taxon>Panagrolaimoidea</taxon>
        <taxon>Panagrolaimidae</taxon>
        <taxon>Panagrolaimus</taxon>
    </lineage>
</organism>
<keyword evidence="2" id="KW-1185">Reference proteome</keyword>
<sequence>MFFKTKLTSNVILWPIYDIFTVKFDRKIEFSLDNRHQINGICTFFLFNRKGDFKITKVTAKINDSFMDLKYNRAEDSFNLYQIGRQFGTVKLYFEILANIEFKEVNYVEDTYELFFSSKRLKMLGKYEFEKIAFVLPNYQYLKFECYFKKIAKGLVEVHIVNPYKLKIEGKRGDFKYETTDSKNINLQLSFVFEPSKINKENHGFEAVDSRPESALPDLPTKPYQNY</sequence>
<dbReference type="AlphaFoldDB" id="A0A914Q143"/>
<evidence type="ECO:0000313" key="3">
    <source>
        <dbReference type="WBParaSite" id="PDA_v2.g22527.t1"/>
    </source>
</evidence>
<dbReference type="Proteomes" id="UP000887578">
    <property type="component" value="Unplaced"/>
</dbReference>
<accession>A0A914Q143</accession>
<name>A0A914Q143_9BILA</name>
<evidence type="ECO:0000313" key="2">
    <source>
        <dbReference type="Proteomes" id="UP000887578"/>
    </source>
</evidence>
<reference evidence="3" key="1">
    <citation type="submission" date="2022-11" db="UniProtKB">
        <authorList>
            <consortium name="WormBaseParasite"/>
        </authorList>
    </citation>
    <scope>IDENTIFICATION</scope>
</reference>
<proteinExistence type="predicted"/>